<dbReference type="EMBL" id="ML769677">
    <property type="protein sequence ID" value="KAE9389902.1"/>
    <property type="molecule type" value="Genomic_DNA"/>
</dbReference>
<protein>
    <recommendedName>
        <fullName evidence="9">Glucose-methanol-choline oxidoreductase N-terminal domain-containing protein</fullName>
    </recommendedName>
</protein>
<keyword evidence="4 8" id="KW-0732">Signal</keyword>
<dbReference type="GO" id="GO:0016614">
    <property type="term" value="F:oxidoreductase activity, acting on CH-OH group of donors"/>
    <property type="evidence" value="ECO:0007669"/>
    <property type="project" value="InterPro"/>
</dbReference>
<dbReference type="Pfam" id="PF00732">
    <property type="entry name" value="GMC_oxred_N"/>
    <property type="match status" value="1"/>
</dbReference>
<dbReference type="AlphaFoldDB" id="A0A6A4GVM8"/>
<dbReference type="PANTHER" id="PTHR11552:SF201">
    <property type="entry name" value="GLUCOSE-METHANOL-CHOLINE OXIDOREDUCTASE N-TERMINAL DOMAIN-CONTAINING PROTEIN"/>
    <property type="match status" value="1"/>
</dbReference>
<feature type="signal peptide" evidence="8">
    <location>
        <begin position="1"/>
        <end position="24"/>
    </location>
</feature>
<evidence type="ECO:0000313" key="11">
    <source>
        <dbReference type="Proteomes" id="UP000799118"/>
    </source>
</evidence>
<evidence type="ECO:0000256" key="2">
    <source>
        <dbReference type="ARBA" id="ARBA00010790"/>
    </source>
</evidence>
<keyword evidence="6" id="KW-0560">Oxidoreductase</keyword>
<evidence type="ECO:0000256" key="1">
    <source>
        <dbReference type="ARBA" id="ARBA00001974"/>
    </source>
</evidence>
<evidence type="ECO:0000259" key="9">
    <source>
        <dbReference type="PROSITE" id="PS00624"/>
    </source>
</evidence>
<keyword evidence="11" id="KW-1185">Reference proteome</keyword>
<comment type="similarity">
    <text evidence="2">Belongs to the GMC oxidoreductase family.</text>
</comment>
<evidence type="ECO:0000313" key="10">
    <source>
        <dbReference type="EMBL" id="KAE9389902.1"/>
    </source>
</evidence>
<dbReference type="InterPro" id="IPR012132">
    <property type="entry name" value="GMC_OxRdtase"/>
</dbReference>
<feature type="chain" id="PRO_5025690353" description="Glucose-methanol-choline oxidoreductase N-terminal domain-containing protein" evidence="8">
    <location>
        <begin position="25"/>
        <end position="258"/>
    </location>
</feature>
<evidence type="ECO:0000256" key="8">
    <source>
        <dbReference type="SAM" id="SignalP"/>
    </source>
</evidence>
<comment type="cofactor">
    <cofactor evidence="1">
        <name>FAD</name>
        <dbReference type="ChEBI" id="CHEBI:57692"/>
    </cofactor>
</comment>
<dbReference type="PROSITE" id="PS00624">
    <property type="entry name" value="GMC_OXRED_2"/>
    <property type="match status" value="1"/>
</dbReference>
<gene>
    <name evidence="10" type="ORF">BT96DRAFT_1024822</name>
</gene>
<dbReference type="InterPro" id="IPR000172">
    <property type="entry name" value="GMC_OxRdtase_N"/>
</dbReference>
<sequence length="258" mass="27509">MPSCTVSSLETQVWLFWLLRPVSTTLLFPKSTSLAKLVETSLGTGCPLTKGLGGSSIINFLGLFRPSKQEMDALENLGNPELGVDVSSHAKVKYAAQPKKDLHGSEGPLKKSFPTLLTKLHSELFDAAEFIGIPRNPETSSGINLGATTSLIAVALPCNEDNGLHRATGVELVKDGVTSVVRNIRGDVVLAAGSFQTPQILELSGIGNPDILGKYGIQTLAKTWDHIGVSTIVEVETTDLTTDLLLTDPVAVKEHLEL</sequence>
<dbReference type="Proteomes" id="UP000799118">
    <property type="component" value="Unassembled WGS sequence"/>
</dbReference>
<evidence type="ECO:0000256" key="7">
    <source>
        <dbReference type="ARBA" id="ARBA00023180"/>
    </source>
</evidence>
<evidence type="ECO:0000256" key="5">
    <source>
        <dbReference type="ARBA" id="ARBA00022827"/>
    </source>
</evidence>
<name>A0A6A4GVM8_9AGAR</name>
<dbReference type="InterPro" id="IPR036188">
    <property type="entry name" value="FAD/NAD-bd_sf"/>
</dbReference>
<dbReference type="PANTHER" id="PTHR11552">
    <property type="entry name" value="GLUCOSE-METHANOL-CHOLINE GMC OXIDOREDUCTASE"/>
    <property type="match status" value="1"/>
</dbReference>
<dbReference type="OrthoDB" id="269227at2759"/>
<dbReference type="SUPFAM" id="SSF51905">
    <property type="entry name" value="FAD/NAD(P)-binding domain"/>
    <property type="match status" value="1"/>
</dbReference>
<reference evidence="10" key="1">
    <citation type="journal article" date="2019" name="Environ. Microbiol.">
        <title>Fungal ecological strategies reflected in gene transcription - a case study of two litter decomposers.</title>
        <authorList>
            <person name="Barbi F."/>
            <person name="Kohler A."/>
            <person name="Barry K."/>
            <person name="Baskaran P."/>
            <person name="Daum C."/>
            <person name="Fauchery L."/>
            <person name="Ihrmark K."/>
            <person name="Kuo A."/>
            <person name="LaButti K."/>
            <person name="Lipzen A."/>
            <person name="Morin E."/>
            <person name="Grigoriev I.V."/>
            <person name="Henrissat B."/>
            <person name="Lindahl B."/>
            <person name="Martin F."/>
        </authorList>
    </citation>
    <scope>NUCLEOTIDE SEQUENCE</scope>
    <source>
        <strain evidence="10">JB14</strain>
    </source>
</reference>
<keyword evidence="7" id="KW-0325">Glycoprotein</keyword>
<keyword evidence="5" id="KW-0274">FAD</keyword>
<proteinExistence type="inferred from homology"/>
<feature type="domain" description="Glucose-methanol-choline oxidoreductase N-terminal" evidence="9">
    <location>
        <begin position="193"/>
        <end position="207"/>
    </location>
</feature>
<evidence type="ECO:0000256" key="6">
    <source>
        <dbReference type="ARBA" id="ARBA00023002"/>
    </source>
</evidence>
<keyword evidence="3" id="KW-0285">Flavoprotein</keyword>
<accession>A0A6A4GVM8</accession>
<organism evidence="10 11">
    <name type="scientific">Gymnopus androsaceus JB14</name>
    <dbReference type="NCBI Taxonomy" id="1447944"/>
    <lineage>
        <taxon>Eukaryota</taxon>
        <taxon>Fungi</taxon>
        <taxon>Dikarya</taxon>
        <taxon>Basidiomycota</taxon>
        <taxon>Agaricomycotina</taxon>
        <taxon>Agaricomycetes</taxon>
        <taxon>Agaricomycetidae</taxon>
        <taxon>Agaricales</taxon>
        <taxon>Marasmiineae</taxon>
        <taxon>Omphalotaceae</taxon>
        <taxon>Gymnopus</taxon>
    </lineage>
</organism>
<dbReference type="Gene3D" id="3.30.560.10">
    <property type="entry name" value="Glucose Oxidase, domain 3"/>
    <property type="match status" value="2"/>
</dbReference>
<evidence type="ECO:0000256" key="4">
    <source>
        <dbReference type="ARBA" id="ARBA00022729"/>
    </source>
</evidence>
<evidence type="ECO:0000256" key="3">
    <source>
        <dbReference type="ARBA" id="ARBA00022630"/>
    </source>
</evidence>
<dbReference type="GO" id="GO:0050660">
    <property type="term" value="F:flavin adenine dinucleotide binding"/>
    <property type="evidence" value="ECO:0007669"/>
    <property type="project" value="InterPro"/>
</dbReference>
<dbReference type="Gene3D" id="3.50.50.60">
    <property type="entry name" value="FAD/NAD(P)-binding domain"/>
    <property type="match status" value="2"/>
</dbReference>